<evidence type="ECO:0000313" key="1">
    <source>
        <dbReference type="Proteomes" id="UP000050795"/>
    </source>
</evidence>
<dbReference type="Proteomes" id="UP000050795">
    <property type="component" value="Unassembled WGS sequence"/>
</dbReference>
<accession>A0AA85J8Y4</accession>
<evidence type="ECO:0000313" key="2">
    <source>
        <dbReference type="WBParaSite" id="TREG1_136890.1"/>
    </source>
</evidence>
<sequence length="107" mass="12061">MYNLPSFFCLISITVSKEDEVYEYALVRNATQTTCLFCELAISSSEVVTTSAVRRGCPLYPFLLNFVTDALMELNLSDFSDSEIDLSPVENNLVDFEYADDIVLPPR</sequence>
<protein>
    <recommendedName>
        <fullName evidence="3">Reverse transcriptase domain-containing protein</fullName>
    </recommendedName>
</protein>
<evidence type="ECO:0008006" key="3">
    <source>
        <dbReference type="Google" id="ProtNLM"/>
    </source>
</evidence>
<keyword evidence="1" id="KW-1185">Reference proteome</keyword>
<organism evidence="1 2">
    <name type="scientific">Trichobilharzia regenti</name>
    <name type="common">Nasal bird schistosome</name>
    <dbReference type="NCBI Taxonomy" id="157069"/>
    <lineage>
        <taxon>Eukaryota</taxon>
        <taxon>Metazoa</taxon>
        <taxon>Spiralia</taxon>
        <taxon>Lophotrochozoa</taxon>
        <taxon>Platyhelminthes</taxon>
        <taxon>Trematoda</taxon>
        <taxon>Digenea</taxon>
        <taxon>Strigeidida</taxon>
        <taxon>Schistosomatoidea</taxon>
        <taxon>Schistosomatidae</taxon>
        <taxon>Trichobilharzia</taxon>
    </lineage>
</organism>
<reference evidence="2" key="2">
    <citation type="submission" date="2023-11" db="UniProtKB">
        <authorList>
            <consortium name="WormBaseParasite"/>
        </authorList>
    </citation>
    <scope>IDENTIFICATION</scope>
</reference>
<name>A0AA85J8Y4_TRIRE</name>
<dbReference type="WBParaSite" id="TREG1_136890.1">
    <property type="protein sequence ID" value="TREG1_136890.1"/>
    <property type="gene ID" value="TREG1_136890"/>
</dbReference>
<proteinExistence type="predicted"/>
<reference evidence="1" key="1">
    <citation type="submission" date="2022-06" db="EMBL/GenBank/DDBJ databases">
        <authorList>
            <person name="Berger JAMES D."/>
            <person name="Berger JAMES D."/>
        </authorList>
    </citation>
    <scope>NUCLEOTIDE SEQUENCE [LARGE SCALE GENOMIC DNA]</scope>
</reference>
<dbReference type="AlphaFoldDB" id="A0AA85J8Y4"/>